<dbReference type="Proteomes" id="UP000037505">
    <property type="component" value="Unassembled WGS sequence"/>
</dbReference>
<dbReference type="GeneID" id="26806625"/>
<feature type="transmembrane region" description="Helical" evidence="1">
    <location>
        <begin position="244"/>
        <end position="268"/>
    </location>
</feature>
<dbReference type="InterPro" id="IPR053001">
    <property type="entry name" value="MNNG_permease-like"/>
</dbReference>
<protein>
    <submittedName>
        <fullName evidence="3">Nitrosoguanidine resistance protein SNG1</fullName>
    </submittedName>
</protein>
<keyword evidence="1" id="KW-0472">Membrane</keyword>
<feature type="transmembrane region" description="Helical" evidence="1">
    <location>
        <begin position="280"/>
        <end position="298"/>
    </location>
</feature>
<feature type="transmembrane region" description="Helical" evidence="1">
    <location>
        <begin position="6"/>
        <end position="31"/>
    </location>
</feature>
<evidence type="ECO:0000259" key="2">
    <source>
        <dbReference type="Pfam" id="PF12051"/>
    </source>
</evidence>
<name>A0A0L1J729_ASPN3</name>
<sequence length="407" mass="45745">MQLTKSFFGALAGAFISLQLLFLANMCYLYGTAYHDSIRFSTMKLLFVDYDQDVIGQSVMTAYDQLKSPSFPTVQRHSITEYPTEQDVRNAVCKGHYWGAIYSKANASARLATALSSAEAAREYNNSQALTYIWNGAKYSAYAQSVYSMLVQLVQGTAGVYDQVNGTTILSTANVSDPYIAKTVLNPISSSSIDLRPMAQGVRFYYNTVSMVMPILQQFFFLMALNAISAQFKLFSSLSLKQNIALRLIISICYTFIASLCMSGYIWAFREDWNATSDQFGLTWMAIWLVMHLNFLIIDAATAFIPMQFMSFFMLTWIILNVSSSIGPFELSPGFYRLGYVFPAHELYEILLQIWTDGCNPHLYRALPILWSEWVVALGLSFLGMRKRTKPAAPVQATSQTAKEDMA</sequence>
<dbReference type="RefSeq" id="XP_015408151.1">
    <property type="nucleotide sequence ID" value="XM_015550078.1"/>
</dbReference>
<evidence type="ECO:0000313" key="4">
    <source>
        <dbReference type="Proteomes" id="UP000037505"/>
    </source>
</evidence>
<dbReference type="InterPro" id="IPR022703">
    <property type="entry name" value="DUF3533"/>
</dbReference>
<dbReference type="PANTHER" id="PTHR34814">
    <property type="entry name" value="NITROSOGUANIDINE RESISTANCE PROTEIN SNG1"/>
    <property type="match status" value="1"/>
</dbReference>
<dbReference type="AlphaFoldDB" id="A0A0L1J729"/>
<dbReference type="GO" id="GO:0016020">
    <property type="term" value="C:membrane"/>
    <property type="evidence" value="ECO:0007669"/>
    <property type="project" value="TreeGrafter"/>
</dbReference>
<dbReference type="STRING" id="1509407.A0A0L1J729"/>
<evidence type="ECO:0000313" key="3">
    <source>
        <dbReference type="EMBL" id="KNG87228.1"/>
    </source>
</evidence>
<gene>
    <name evidence="3" type="ORF">ANOM_004821</name>
</gene>
<feature type="domain" description="DUF3533" evidence="2">
    <location>
        <begin position="15"/>
        <end position="376"/>
    </location>
</feature>
<dbReference type="OrthoDB" id="2140105at2759"/>
<feature type="transmembrane region" description="Helical" evidence="1">
    <location>
        <begin position="204"/>
        <end position="224"/>
    </location>
</feature>
<proteinExistence type="predicted"/>
<dbReference type="Pfam" id="PF12051">
    <property type="entry name" value="DUF3533"/>
    <property type="match status" value="1"/>
</dbReference>
<keyword evidence="1" id="KW-1133">Transmembrane helix</keyword>
<accession>A0A0L1J729</accession>
<evidence type="ECO:0000256" key="1">
    <source>
        <dbReference type="SAM" id="Phobius"/>
    </source>
</evidence>
<comment type="caution">
    <text evidence="3">The sequence shown here is derived from an EMBL/GenBank/DDBJ whole genome shotgun (WGS) entry which is preliminary data.</text>
</comment>
<organism evidence="3 4">
    <name type="scientific">Aspergillus nomiae NRRL (strain ATCC 15546 / NRRL 13137 / CBS 260.88 / M93)</name>
    <dbReference type="NCBI Taxonomy" id="1509407"/>
    <lineage>
        <taxon>Eukaryota</taxon>
        <taxon>Fungi</taxon>
        <taxon>Dikarya</taxon>
        <taxon>Ascomycota</taxon>
        <taxon>Pezizomycotina</taxon>
        <taxon>Eurotiomycetes</taxon>
        <taxon>Eurotiomycetidae</taxon>
        <taxon>Eurotiales</taxon>
        <taxon>Aspergillaceae</taxon>
        <taxon>Aspergillus</taxon>
        <taxon>Aspergillus subgen. Circumdati</taxon>
    </lineage>
</organism>
<keyword evidence="1" id="KW-0812">Transmembrane</keyword>
<dbReference type="EMBL" id="JNOM01000088">
    <property type="protein sequence ID" value="KNG87228.1"/>
    <property type="molecule type" value="Genomic_DNA"/>
</dbReference>
<reference evidence="3 4" key="1">
    <citation type="submission" date="2014-06" db="EMBL/GenBank/DDBJ databases">
        <title>The Genome of the Aflatoxigenic Filamentous Fungus Aspergillus nomius.</title>
        <authorList>
            <person name="Moore M.G."/>
            <person name="Shannon B.M."/>
            <person name="Brian M.M."/>
        </authorList>
    </citation>
    <scope>NUCLEOTIDE SEQUENCE [LARGE SCALE GENOMIC DNA]</scope>
    <source>
        <strain evidence="3 4">NRRL 13137</strain>
    </source>
</reference>
<dbReference type="PANTHER" id="PTHR34814:SF2">
    <property type="entry name" value="DUF3533 DOMAIN-CONTAINING PROTEIN"/>
    <property type="match status" value="1"/>
</dbReference>
<keyword evidence="4" id="KW-1185">Reference proteome</keyword>